<comment type="similarity">
    <text evidence="1">Belongs to the CoA-transferase III family.</text>
</comment>
<dbReference type="AlphaFoldDB" id="A0A1B0CIC3"/>
<dbReference type="Gene3D" id="3.40.50.10540">
    <property type="entry name" value="Crotonobetainyl-coa:carnitine coa-transferase, domain 1"/>
    <property type="match status" value="1"/>
</dbReference>
<dbReference type="GO" id="GO:0005739">
    <property type="term" value="C:mitochondrion"/>
    <property type="evidence" value="ECO:0007669"/>
    <property type="project" value="TreeGrafter"/>
</dbReference>
<dbReference type="PANTHER" id="PTHR48228:SF5">
    <property type="entry name" value="ALPHA-METHYLACYL-COA RACEMASE"/>
    <property type="match status" value="1"/>
</dbReference>
<dbReference type="InterPro" id="IPR050509">
    <property type="entry name" value="CoA-transferase_III"/>
</dbReference>
<dbReference type="Gene3D" id="3.30.1540.10">
    <property type="entry name" value="formyl-coa transferase, domain 3"/>
    <property type="match status" value="1"/>
</dbReference>
<reference evidence="3" key="3">
    <citation type="submission" date="2020-05" db="UniProtKB">
        <authorList>
            <consortium name="EnsemblMetazoa"/>
        </authorList>
    </citation>
    <scope>IDENTIFICATION</scope>
    <source>
        <strain evidence="3">Jacobina</strain>
    </source>
</reference>
<proteinExistence type="inferred from homology"/>
<dbReference type="VEuPathDB" id="VectorBase:LLOJ004185"/>
<evidence type="ECO:0000313" key="4">
    <source>
        <dbReference type="Proteomes" id="UP000092461"/>
    </source>
</evidence>
<sequence>MALKGVRVLELAGLAPAPFCGMILSDFGATVTRIDKAPQNFLDTLKDGKRNIAINLKHEEGRNIVRKLCRVSDVLIEPYRPGIMEKLGLGPEILMSENPRLIYARLTGFGQNGALAQRAGHDINYLAISGILSFLGRKHEKPTPPVNLLADFAGGGLLCAFGILAALLARQNTGRGQIVDSSMVEGAAYVSSFLTRSQSLPIWGRNRGENTLDTGCFFYDTYETKDNKFMSVGCLEEQFFQTMLKTLGIEGQLTQFDDNEKGRKMLEGIFRTKTQKEWSDLFESTDSCVYPVLHWTDAPDHPHNKERNVFFNSNAMIPNPAPKLSETPAVSSVAKKEKDQWENIQEILSEIDYNAEKIKELVKNDTILTTGKGKL</sequence>
<accession>A0A1B0CIC3</accession>
<reference evidence="4" key="1">
    <citation type="submission" date="2012-05" db="EMBL/GenBank/DDBJ databases">
        <title>Whole Genome Assembly of Lutzomyia longipalpis.</title>
        <authorList>
            <person name="Richards S."/>
            <person name="Qu C."/>
            <person name="Dillon R."/>
            <person name="Worley K."/>
            <person name="Scherer S."/>
            <person name="Batterton M."/>
            <person name="Taylor A."/>
            <person name="Hawes A."/>
            <person name="Hernandez B."/>
            <person name="Kovar C."/>
            <person name="Mandapat C."/>
            <person name="Pham C."/>
            <person name="Qu C."/>
            <person name="Jing C."/>
            <person name="Bess C."/>
            <person name="Bandaranaike D."/>
            <person name="Ngo D."/>
            <person name="Ongeri F."/>
            <person name="Arias F."/>
            <person name="Lara F."/>
            <person name="Weissenberger G."/>
            <person name="Kamau G."/>
            <person name="Han H."/>
            <person name="Shen H."/>
            <person name="Dinh H."/>
            <person name="Khalil I."/>
            <person name="Jones J."/>
            <person name="Shafer J."/>
            <person name="Jayaseelan J."/>
            <person name="Quiroz J."/>
            <person name="Blankenburg K."/>
            <person name="Nguyen L."/>
            <person name="Jackson L."/>
            <person name="Francisco L."/>
            <person name="Tang L.-Y."/>
            <person name="Pu L.-L."/>
            <person name="Perales L."/>
            <person name="Lorensuhewa L."/>
            <person name="Munidasa M."/>
            <person name="Coyle M."/>
            <person name="Taylor M."/>
            <person name="Puazo M."/>
            <person name="Firestine M."/>
            <person name="Scheel M."/>
            <person name="Javaid M."/>
            <person name="Wang M."/>
            <person name="Li M."/>
            <person name="Tabassum N."/>
            <person name="Saada N."/>
            <person name="Osuji N."/>
            <person name="Aqrawi P."/>
            <person name="Fu Q."/>
            <person name="Thornton R."/>
            <person name="Raj R."/>
            <person name="Goodspeed R."/>
            <person name="Mata R."/>
            <person name="Najjar R."/>
            <person name="Gubbala S."/>
            <person name="Lee S."/>
            <person name="Denson S."/>
            <person name="Patil S."/>
            <person name="Macmil S."/>
            <person name="Qi S."/>
            <person name="Matskevitch T."/>
            <person name="Palculict T."/>
            <person name="Mathew T."/>
            <person name="Vee V."/>
            <person name="Velamala V."/>
            <person name="Korchina V."/>
            <person name="Cai W."/>
            <person name="Liu W."/>
            <person name="Dai W."/>
            <person name="Zou X."/>
            <person name="Zhu Y."/>
            <person name="Zhang Y."/>
            <person name="Wu Y.-Q."/>
            <person name="Xin Y."/>
            <person name="Nazarath L."/>
            <person name="Kovar C."/>
            <person name="Han Y."/>
            <person name="Muzny D."/>
            <person name="Gibbs R."/>
        </authorList>
    </citation>
    <scope>NUCLEOTIDE SEQUENCE [LARGE SCALE GENOMIC DNA]</scope>
    <source>
        <strain evidence="4">Jacobina</strain>
    </source>
</reference>
<dbReference type="VEuPathDB" id="VectorBase:LLONM1_005472"/>
<dbReference type="EMBL" id="AJWK01013184">
    <property type="status" value="NOT_ANNOTATED_CDS"/>
    <property type="molecule type" value="Genomic_DNA"/>
</dbReference>
<protein>
    <submittedName>
        <fullName evidence="2">Putative l-carnitine dehydratase/alpha-methylacyl-coa racemase</fullName>
    </submittedName>
</protein>
<dbReference type="PANTHER" id="PTHR48228">
    <property type="entry name" value="SUCCINYL-COA--D-CITRAMALATE COA-TRANSFERASE"/>
    <property type="match status" value="1"/>
</dbReference>
<evidence type="ECO:0000313" key="2">
    <source>
        <dbReference type="EMBL" id="MBC1175691.1"/>
    </source>
</evidence>
<organism evidence="3 4">
    <name type="scientific">Lutzomyia longipalpis</name>
    <name type="common">Sand fly</name>
    <dbReference type="NCBI Taxonomy" id="7200"/>
    <lineage>
        <taxon>Eukaryota</taxon>
        <taxon>Metazoa</taxon>
        <taxon>Ecdysozoa</taxon>
        <taxon>Arthropoda</taxon>
        <taxon>Hexapoda</taxon>
        <taxon>Insecta</taxon>
        <taxon>Pterygota</taxon>
        <taxon>Neoptera</taxon>
        <taxon>Endopterygota</taxon>
        <taxon>Diptera</taxon>
        <taxon>Nematocera</taxon>
        <taxon>Psychodoidea</taxon>
        <taxon>Psychodidae</taxon>
        <taxon>Lutzomyia</taxon>
        <taxon>Lutzomyia</taxon>
    </lineage>
</organism>
<dbReference type="EMBL" id="GITU01006988">
    <property type="protein sequence ID" value="MBC1175691.1"/>
    <property type="molecule type" value="Transcribed_RNA"/>
</dbReference>
<keyword evidence="4" id="KW-1185">Reference proteome</keyword>
<dbReference type="GO" id="GO:0008111">
    <property type="term" value="F:alpha-methylacyl-CoA racemase activity"/>
    <property type="evidence" value="ECO:0007669"/>
    <property type="project" value="TreeGrafter"/>
</dbReference>
<dbReference type="EnsemblMetazoa" id="LLOJ004185-RA">
    <property type="protein sequence ID" value="LLOJ004185-PA"/>
    <property type="gene ID" value="LLOJ004185"/>
</dbReference>
<name>A0A1B0CIC3_LUTLO</name>
<dbReference type="Pfam" id="PF02515">
    <property type="entry name" value="CoA_transf_3"/>
    <property type="match status" value="1"/>
</dbReference>
<dbReference type="InterPro" id="IPR044855">
    <property type="entry name" value="CoA-Trfase_III_dom3_sf"/>
</dbReference>
<dbReference type="InterPro" id="IPR003673">
    <property type="entry name" value="CoA-Trfase_fam_III"/>
</dbReference>
<dbReference type="Proteomes" id="UP000092461">
    <property type="component" value="Unassembled WGS sequence"/>
</dbReference>
<dbReference type="InterPro" id="IPR023606">
    <property type="entry name" value="CoA-Trfase_III_dom_1_sf"/>
</dbReference>
<evidence type="ECO:0000313" key="3">
    <source>
        <dbReference type="EnsemblMetazoa" id="LLOJ004185-PA"/>
    </source>
</evidence>
<evidence type="ECO:0000256" key="1">
    <source>
        <dbReference type="ARBA" id="ARBA00008383"/>
    </source>
</evidence>
<reference evidence="2" key="2">
    <citation type="journal article" date="2020" name="BMC">
        <title>Leishmania infection induces a limited differential gene expression in the sand fly midgut.</title>
        <authorList>
            <person name="Coutinho-Abreu I.V."/>
            <person name="Serafim T.D."/>
            <person name="Meneses C."/>
            <person name="Kamhawi S."/>
            <person name="Oliveira F."/>
            <person name="Valenzuela J.G."/>
        </authorList>
    </citation>
    <scope>NUCLEOTIDE SEQUENCE</scope>
    <source>
        <strain evidence="2">Jacobina</strain>
        <tissue evidence="2">Midgut</tissue>
    </source>
</reference>
<dbReference type="SUPFAM" id="SSF89796">
    <property type="entry name" value="CoA-transferase family III (CaiB/BaiF)"/>
    <property type="match status" value="1"/>
</dbReference>
<dbReference type="GO" id="GO:0008206">
    <property type="term" value="P:bile acid metabolic process"/>
    <property type="evidence" value="ECO:0007669"/>
    <property type="project" value="TreeGrafter"/>
</dbReference>